<accession>A0ABM1QBT4</accession>
<dbReference type="Proteomes" id="UP000694864">
    <property type="component" value="Chromosome 8"/>
</dbReference>
<reference evidence="2" key="1">
    <citation type="journal article" date="2014" name="Nat. Commun.">
        <title>The emerging biofuel crop Camelina sativa retains a highly undifferentiated hexaploid genome structure.</title>
        <authorList>
            <person name="Kagale S."/>
            <person name="Koh C."/>
            <person name="Nixon J."/>
            <person name="Bollina V."/>
            <person name="Clarke W.E."/>
            <person name="Tuteja R."/>
            <person name="Spillane C."/>
            <person name="Robinson S.J."/>
            <person name="Links M.G."/>
            <person name="Clarke C."/>
            <person name="Higgins E.E."/>
            <person name="Huebert T."/>
            <person name="Sharpe A.G."/>
            <person name="Parkin I.A."/>
        </authorList>
    </citation>
    <scope>NUCLEOTIDE SEQUENCE [LARGE SCALE GENOMIC DNA]</scope>
    <source>
        <strain evidence="2">cv. DH55</strain>
    </source>
</reference>
<proteinExistence type="predicted"/>
<keyword evidence="2" id="KW-1185">Reference proteome</keyword>
<protein>
    <submittedName>
        <fullName evidence="3">Uncharacterized protein LOC109125176</fullName>
    </submittedName>
</protein>
<name>A0ABM1QBT4_CAMSA</name>
<dbReference type="GeneID" id="109125176"/>
<gene>
    <name evidence="3" type="primary">LOC109125176</name>
</gene>
<organism evidence="2 3">
    <name type="scientific">Camelina sativa</name>
    <name type="common">False flax</name>
    <name type="synonym">Myagrum sativum</name>
    <dbReference type="NCBI Taxonomy" id="90675"/>
    <lineage>
        <taxon>Eukaryota</taxon>
        <taxon>Viridiplantae</taxon>
        <taxon>Streptophyta</taxon>
        <taxon>Embryophyta</taxon>
        <taxon>Tracheophyta</taxon>
        <taxon>Spermatophyta</taxon>
        <taxon>Magnoliopsida</taxon>
        <taxon>eudicotyledons</taxon>
        <taxon>Gunneridae</taxon>
        <taxon>Pentapetalae</taxon>
        <taxon>rosids</taxon>
        <taxon>malvids</taxon>
        <taxon>Brassicales</taxon>
        <taxon>Brassicaceae</taxon>
        <taxon>Camelineae</taxon>
        <taxon>Camelina</taxon>
    </lineage>
</organism>
<feature type="region of interest" description="Disordered" evidence="1">
    <location>
        <begin position="98"/>
        <end position="124"/>
    </location>
</feature>
<sequence>MNPSNSPNDSRENRRMSTDADIIGALLIAAKEANRQGISLGLQHDEMEELESITGSHDPKPYFKDWYAKWAEEREKRRKNKQDYIAAKKFALSLHSDHETVEKKKDEADDDDVKRDEEEERNEFQKAKEVIKMRRDEISTTSSNDDMEIDLVIQRKAPMLTDLSVRALAKNCEAIKSLKLVPDHLRKKLSGHVSGFGKLDARFMHLLIDDSPCEVRASNCVGLTEDDLVKILCDSGRDTLKVRNSKIRLLVGIGSFVSKS</sequence>
<evidence type="ECO:0000313" key="3">
    <source>
        <dbReference type="RefSeq" id="XP_019084222.1"/>
    </source>
</evidence>
<dbReference type="RefSeq" id="XP_019084222.1">
    <property type="nucleotide sequence ID" value="XM_019228677.1"/>
</dbReference>
<evidence type="ECO:0000256" key="1">
    <source>
        <dbReference type="SAM" id="MobiDB-lite"/>
    </source>
</evidence>
<evidence type="ECO:0000313" key="2">
    <source>
        <dbReference type="Proteomes" id="UP000694864"/>
    </source>
</evidence>
<reference evidence="3" key="2">
    <citation type="submission" date="2025-08" db="UniProtKB">
        <authorList>
            <consortium name="RefSeq"/>
        </authorList>
    </citation>
    <scope>IDENTIFICATION</scope>
    <source>
        <tissue evidence="3">Leaf</tissue>
    </source>
</reference>